<dbReference type="Pfam" id="PF05725">
    <property type="entry name" value="FNIP"/>
    <property type="match status" value="1"/>
</dbReference>
<gene>
    <name evidence="1" type="ORF">DFA_02892</name>
</gene>
<accession>F4PIR9</accession>
<dbReference type="AlphaFoldDB" id="F4PIR9"/>
<name>F4PIR9_CACFS</name>
<dbReference type="InterPro" id="IPR008615">
    <property type="entry name" value="FNIP"/>
</dbReference>
<keyword evidence="2" id="KW-1185">Reference proteome</keyword>
<reference evidence="2" key="1">
    <citation type="journal article" date="2011" name="Genome Res.">
        <title>Phylogeny-wide analysis of social amoeba genomes highlights ancient origins for complex intercellular communication.</title>
        <authorList>
            <person name="Heidel A.J."/>
            <person name="Lawal H.M."/>
            <person name="Felder M."/>
            <person name="Schilde C."/>
            <person name="Helps N.R."/>
            <person name="Tunggal B."/>
            <person name="Rivero F."/>
            <person name="John U."/>
            <person name="Schleicher M."/>
            <person name="Eichinger L."/>
            <person name="Platzer M."/>
            <person name="Noegel A.A."/>
            <person name="Schaap P."/>
            <person name="Gloeckner G."/>
        </authorList>
    </citation>
    <scope>NUCLEOTIDE SEQUENCE [LARGE SCALE GENOMIC DNA]</scope>
    <source>
        <strain evidence="2">SH3</strain>
    </source>
</reference>
<dbReference type="RefSeq" id="XP_004362499.1">
    <property type="nucleotide sequence ID" value="XM_004362442.1"/>
</dbReference>
<dbReference type="GeneID" id="14877078"/>
<dbReference type="KEGG" id="dfa:DFA_02892"/>
<dbReference type="EMBL" id="GL883006">
    <property type="protein sequence ID" value="EGG24648.1"/>
    <property type="molecule type" value="Genomic_DNA"/>
</dbReference>
<evidence type="ECO:0000313" key="2">
    <source>
        <dbReference type="Proteomes" id="UP000007797"/>
    </source>
</evidence>
<protein>
    <submittedName>
        <fullName evidence="1">Uncharacterized protein</fullName>
    </submittedName>
</protein>
<sequence length="159" mass="18478">MGTDNHDHSLATGVQSLSFGDGYNQEISVGVLPSSLQSLSNQNKNNITLKVMFIRLDVLFSHYFHGKYNSHSSKYKHLFYQIEKTLFKERNQLDPTDNKKAMHIEYPLKDMDELFKLDNDNIHQMFEHDHQYLNIRFIPVPTEQDIGQNDLNSSDCSIL</sequence>
<organism evidence="1 2">
    <name type="scientific">Cavenderia fasciculata</name>
    <name type="common">Slime mold</name>
    <name type="synonym">Dictyostelium fasciculatum</name>
    <dbReference type="NCBI Taxonomy" id="261658"/>
    <lineage>
        <taxon>Eukaryota</taxon>
        <taxon>Amoebozoa</taxon>
        <taxon>Evosea</taxon>
        <taxon>Eumycetozoa</taxon>
        <taxon>Dictyostelia</taxon>
        <taxon>Acytosteliales</taxon>
        <taxon>Cavenderiaceae</taxon>
        <taxon>Cavenderia</taxon>
    </lineage>
</organism>
<dbReference type="Proteomes" id="UP000007797">
    <property type="component" value="Unassembled WGS sequence"/>
</dbReference>
<evidence type="ECO:0000313" key="1">
    <source>
        <dbReference type="EMBL" id="EGG24648.1"/>
    </source>
</evidence>
<proteinExistence type="predicted"/>